<sequence>MLQIIIFSFNRAMQLDTLLRSVYKHFKFDNYQVGVLYNTSNRDFEKGYDLLKGKYPQVEFVKESTNKDHFGIKDAMCFYNLKKIIKHKQLRNAKSDFRSLLCGMLHGNADCSMFLTDDSAFYSDVCLTDDIFSWVNEKPLQRSFSLRLGIGINQEEPKTEKDSFVYWDYYKSCEKKNWTYQFSVDGHIYSTKLLRQLADKIFFTNPSFFESMVCNYVREKRMLSEGMCFRKSTLLSYPINMVQKVADNESLNASLKTLNEKFLEGYTFDYEVPEKIEVFQQYPASLTLKRNGNENIKLSCL</sequence>
<dbReference type="Proteomes" id="UP000286598">
    <property type="component" value="Unassembled WGS sequence"/>
</dbReference>
<evidence type="ECO:0000313" key="2">
    <source>
        <dbReference type="Proteomes" id="UP000286598"/>
    </source>
</evidence>
<accession>A0A3R6FFM7</accession>
<dbReference type="EMBL" id="QRNO01000093">
    <property type="protein sequence ID" value="RHK47432.1"/>
    <property type="molecule type" value="Genomic_DNA"/>
</dbReference>
<evidence type="ECO:0008006" key="3">
    <source>
        <dbReference type="Google" id="ProtNLM"/>
    </source>
</evidence>
<dbReference type="OrthoDB" id="1268813at2"/>
<name>A0A3R6FFM7_9BACT</name>
<evidence type="ECO:0000313" key="1">
    <source>
        <dbReference type="EMBL" id="RHK47432.1"/>
    </source>
</evidence>
<gene>
    <name evidence="1" type="ORF">DW060_12340</name>
</gene>
<dbReference type="AlphaFoldDB" id="A0A3R6FFM7"/>
<comment type="caution">
    <text evidence="1">The sequence shown here is derived from an EMBL/GenBank/DDBJ whole genome shotgun (WGS) entry which is preliminary data.</text>
</comment>
<keyword evidence="2" id="KW-1185">Reference proteome</keyword>
<protein>
    <recommendedName>
        <fullName evidence="3">Glycosyl transferase</fullName>
    </recommendedName>
</protein>
<reference evidence="1 2" key="1">
    <citation type="submission" date="2018-08" db="EMBL/GenBank/DDBJ databases">
        <title>A genome reference for cultivated species of the human gut microbiota.</title>
        <authorList>
            <person name="Zou Y."/>
            <person name="Xue W."/>
            <person name="Luo G."/>
        </authorList>
    </citation>
    <scope>NUCLEOTIDE SEQUENCE [LARGE SCALE GENOMIC DNA]</scope>
    <source>
        <strain evidence="1 2">AF42-9</strain>
    </source>
</reference>
<proteinExistence type="predicted"/>
<organism evidence="1 2">
    <name type="scientific">Leyella stercorea</name>
    <dbReference type="NCBI Taxonomy" id="363265"/>
    <lineage>
        <taxon>Bacteria</taxon>
        <taxon>Pseudomonadati</taxon>
        <taxon>Bacteroidota</taxon>
        <taxon>Bacteroidia</taxon>
        <taxon>Bacteroidales</taxon>
        <taxon>Prevotellaceae</taxon>
        <taxon>Leyella</taxon>
    </lineage>
</organism>